<evidence type="ECO:0000256" key="2">
    <source>
        <dbReference type="ARBA" id="ARBA00022692"/>
    </source>
</evidence>
<evidence type="ECO:0000313" key="8">
    <source>
        <dbReference type="Proteomes" id="UP001642483"/>
    </source>
</evidence>
<feature type="transmembrane region" description="Helical" evidence="5">
    <location>
        <begin position="96"/>
        <end position="115"/>
    </location>
</feature>
<dbReference type="EMBL" id="CAWYQH010000079">
    <property type="protein sequence ID" value="CAK8680917.1"/>
    <property type="molecule type" value="Genomic_DNA"/>
</dbReference>
<comment type="subcellular location">
    <subcellularLocation>
        <location evidence="1">Membrane</location>
    </subcellularLocation>
</comment>
<feature type="transmembrane region" description="Helical" evidence="5">
    <location>
        <begin position="199"/>
        <end position="219"/>
    </location>
</feature>
<feature type="transmembrane region" description="Helical" evidence="5">
    <location>
        <begin position="16"/>
        <end position="33"/>
    </location>
</feature>
<keyword evidence="3 5" id="KW-1133">Transmembrane helix</keyword>
<proteinExistence type="predicted"/>
<comment type="caution">
    <text evidence="7">The sequence shown here is derived from an EMBL/GenBank/DDBJ whole genome shotgun (WGS) entry which is preliminary data.</text>
</comment>
<evidence type="ECO:0000259" key="6">
    <source>
        <dbReference type="Pfam" id="PF13664"/>
    </source>
</evidence>
<keyword evidence="8" id="KW-1185">Reference proteome</keyword>
<evidence type="ECO:0000256" key="1">
    <source>
        <dbReference type="ARBA" id="ARBA00004370"/>
    </source>
</evidence>
<feature type="transmembrane region" description="Helical" evidence="5">
    <location>
        <begin position="54"/>
        <end position="76"/>
    </location>
</feature>
<evidence type="ECO:0000313" key="7">
    <source>
        <dbReference type="EMBL" id="CAK8680917.1"/>
    </source>
</evidence>
<evidence type="ECO:0000256" key="5">
    <source>
        <dbReference type="SAM" id="Phobius"/>
    </source>
</evidence>
<feature type="transmembrane region" description="Helical" evidence="5">
    <location>
        <begin position="127"/>
        <end position="147"/>
    </location>
</feature>
<evidence type="ECO:0000256" key="3">
    <source>
        <dbReference type="ARBA" id="ARBA00022989"/>
    </source>
</evidence>
<dbReference type="Pfam" id="PF13664">
    <property type="entry name" value="DUF4149"/>
    <property type="match status" value="1"/>
</dbReference>
<dbReference type="InterPro" id="IPR025423">
    <property type="entry name" value="TMEM205-like"/>
</dbReference>
<evidence type="ECO:0000256" key="4">
    <source>
        <dbReference type="ARBA" id="ARBA00023136"/>
    </source>
</evidence>
<dbReference type="Proteomes" id="UP001642483">
    <property type="component" value="Unassembled WGS sequence"/>
</dbReference>
<organism evidence="7 8">
    <name type="scientific">Clavelina lepadiformis</name>
    <name type="common">Light-bulb sea squirt</name>
    <name type="synonym">Ascidia lepadiformis</name>
    <dbReference type="NCBI Taxonomy" id="159417"/>
    <lineage>
        <taxon>Eukaryota</taxon>
        <taxon>Metazoa</taxon>
        <taxon>Chordata</taxon>
        <taxon>Tunicata</taxon>
        <taxon>Ascidiacea</taxon>
        <taxon>Aplousobranchia</taxon>
        <taxon>Clavelinidae</taxon>
        <taxon>Clavelina</taxon>
    </lineage>
</organism>
<name>A0ABP0FR56_CLALP</name>
<reference evidence="7 8" key="1">
    <citation type="submission" date="2024-02" db="EMBL/GenBank/DDBJ databases">
        <authorList>
            <person name="Daric V."/>
            <person name="Darras S."/>
        </authorList>
    </citation>
    <scope>NUCLEOTIDE SEQUENCE [LARGE SCALE GENOMIC DNA]</scope>
</reference>
<accession>A0ABP0FR56</accession>
<keyword evidence="4 5" id="KW-0472">Membrane</keyword>
<dbReference type="PANTHER" id="PTHR23241">
    <property type="entry name" value="LATE EMBRYOGENESIS ABUNDANT PLANTS LEA-RELATED"/>
    <property type="match status" value="1"/>
</dbReference>
<dbReference type="PANTHER" id="PTHR23241:SF102">
    <property type="entry name" value="LD23009P"/>
    <property type="match status" value="1"/>
</dbReference>
<keyword evidence="2 5" id="KW-0812">Transmembrane</keyword>
<sequence>MVFVEENSLYRRFNKVWHVLGAVIALSVAYSFTKAESSDVNKSMFGSCLISTMSFIFAWGFNMGMMSWVSFIAGLVMYKNLDRPTFAFIQSKLFPIYFAVMGILSGVQFAIFMASKQNLQKLSRHELTVAVSIFSGILCGFLNSVWIGPATSKLGFKKLAIEKEEGVVPPDPKLKDNAEYRSLSKQFGKYHGISSLLNLFAFSGSMYVMYFIATELFLVTSSI</sequence>
<gene>
    <name evidence="7" type="ORF">CVLEPA_LOCUS11151</name>
</gene>
<protein>
    <recommendedName>
        <fullName evidence="6">TMEM205-like domain-containing protein</fullName>
    </recommendedName>
</protein>
<feature type="domain" description="TMEM205-like" evidence="6">
    <location>
        <begin position="58"/>
        <end position="156"/>
    </location>
</feature>
<dbReference type="InterPro" id="IPR053009">
    <property type="entry name" value="Xanthocillin_Biosynth-Assoc"/>
</dbReference>